<feature type="repeat" description="TPR" evidence="1">
    <location>
        <begin position="190"/>
        <end position="223"/>
    </location>
</feature>
<dbReference type="RefSeq" id="WP_036120920.1">
    <property type="nucleotide sequence ID" value="NZ_BMET01000001.1"/>
</dbReference>
<gene>
    <name evidence="5" type="ORF">IA57_06875</name>
</gene>
<dbReference type="InterPro" id="IPR019734">
    <property type="entry name" value="TPR_rpt"/>
</dbReference>
<evidence type="ECO:0000259" key="4">
    <source>
        <dbReference type="PROSITE" id="PS50930"/>
    </source>
</evidence>
<dbReference type="SUPFAM" id="SSF48452">
    <property type="entry name" value="TPR-like"/>
    <property type="match status" value="1"/>
</dbReference>
<keyword evidence="2" id="KW-1133">Transmembrane helix</keyword>
<dbReference type="PROSITE" id="PS50005">
    <property type="entry name" value="TPR"/>
    <property type="match status" value="1"/>
</dbReference>
<feature type="transmembrane region" description="Helical" evidence="2">
    <location>
        <begin position="302"/>
        <end position="320"/>
    </location>
</feature>
<dbReference type="InterPro" id="IPR011990">
    <property type="entry name" value="TPR-like_helical_dom_sf"/>
</dbReference>
<feature type="domain" description="HTH LytTR-type" evidence="4">
    <location>
        <begin position="362"/>
        <end position="453"/>
    </location>
</feature>
<organism evidence="5 6">
    <name type="scientific">Mangrovimonas yunxiaonensis</name>
    <dbReference type="NCBI Taxonomy" id="1197477"/>
    <lineage>
        <taxon>Bacteria</taxon>
        <taxon>Pseudomonadati</taxon>
        <taxon>Bacteroidota</taxon>
        <taxon>Flavobacteriia</taxon>
        <taxon>Flavobacteriales</taxon>
        <taxon>Flavobacteriaceae</taxon>
        <taxon>Mangrovimonas</taxon>
    </lineage>
</organism>
<dbReference type="PROSITE" id="PS50930">
    <property type="entry name" value="HTH_LYTTR"/>
    <property type="match status" value="1"/>
</dbReference>
<comment type="caution">
    <text evidence="5">The sequence shown here is derived from an EMBL/GenBank/DDBJ whole genome shotgun (WGS) entry which is preliminary data.</text>
</comment>
<evidence type="ECO:0000313" key="5">
    <source>
        <dbReference type="EMBL" id="KFB01546.1"/>
    </source>
</evidence>
<keyword evidence="2" id="KW-0812">Transmembrane</keyword>
<dbReference type="PANTHER" id="PTHR37299:SF1">
    <property type="entry name" value="STAGE 0 SPORULATION PROTEIN A HOMOLOG"/>
    <property type="match status" value="1"/>
</dbReference>
<evidence type="ECO:0000313" key="6">
    <source>
        <dbReference type="Proteomes" id="UP000028521"/>
    </source>
</evidence>
<feature type="chain" id="PRO_5001782742" description="HTH LytTR-type domain-containing protein" evidence="3">
    <location>
        <begin position="20"/>
        <end position="454"/>
    </location>
</feature>
<dbReference type="Gene3D" id="1.25.40.10">
    <property type="entry name" value="Tetratricopeptide repeat domain"/>
    <property type="match status" value="2"/>
</dbReference>
<reference evidence="5 6" key="1">
    <citation type="journal article" date="2014" name="Genome Announc.">
        <title>Draft Genome Sequence of the Algicidal Bacterium Mangrovimonas yunxiaonensis Strain LY01.</title>
        <authorList>
            <person name="Li Y."/>
            <person name="Zhu H."/>
            <person name="Li C."/>
            <person name="Zhang H."/>
            <person name="Chen Z."/>
            <person name="Zheng W."/>
            <person name="Xu H."/>
            <person name="Zheng T."/>
        </authorList>
    </citation>
    <scope>NUCLEOTIDE SEQUENCE [LARGE SCALE GENOMIC DNA]</scope>
    <source>
        <strain evidence="5 6">LY01</strain>
    </source>
</reference>
<dbReference type="SMART" id="SM00850">
    <property type="entry name" value="LytTR"/>
    <property type="match status" value="1"/>
</dbReference>
<evidence type="ECO:0000256" key="3">
    <source>
        <dbReference type="SAM" id="SignalP"/>
    </source>
</evidence>
<evidence type="ECO:0000256" key="2">
    <source>
        <dbReference type="SAM" id="Phobius"/>
    </source>
</evidence>
<dbReference type="Gene3D" id="2.40.50.1020">
    <property type="entry name" value="LytTr DNA-binding domain"/>
    <property type="match status" value="1"/>
</dbReference>
<dbReference type="EMBL" id="JPFK01000005">
    <property type="protein sequence ID" value="KFB01546.1"/>
    <property type="molecule type" value="Genomic_DNA"/>
</dbReference>
<sequence>MKRFFFAFVLFIIAINSFAQGSQDIHTKQLQKLCQKHIRNTDSLILYATQLLDLATKNNELQAKIEAHRFLGSALSRKQSINKSNKHLHQAVKLFSPTDNQNVKNSIYINLVNNHKNSKQYDSAHFYINQLLKDNKNHPDHFFKNSIYYNLATLFFLQSNLDSTQFYLTKTIKGFEGNPLKNPNEKRFLAQSYSLLAEVYYQKQDYNQSLEQATKSLALTKEINFKAALEKTYNLMARNHEKLGNLNKSREYYLLEDEHIAPEPKGAFKHEFSETHNKVAGQESRKKIFRLNNEKTFYKKKIFISLFAITLLILTSLFLLKKHKTQKIEVEKLQDELEAYNKKAEKKVIPTPLKFLLKSKATIDIASILYIKSDGHYVEIYMQDKDNPEIERISLSKMLTQLPEQDFIRIHKSYIVNIHKIKIINSTQVMLENGEWLNLSRTYKQDLKNLLHKP</sequence>
<name>A0A084TLG0_9FLAO</name>
<keyword evidence="6" id="KW-1185">Reference proteome</keyword>
<dbReference type="InterPro" id="IPR046947">
    <property type="entry name" value="LytR-like"/>
</dbReference>
<dbReference type="OrthoDB" id="2962330at2"/>
<dbReference type="GO" id="GO:0003677">
    <property type="term" value="F:DNA binding"/>
    <property type="evidence" value="ECO:0007669"/>
    <property type="project" value="InterPro"/>
</dbReference>
<dbReference type="Pfam" id="PF04397">
    <property type="entry name" value="LytTR"/>
    <property type="match status" value="1"/>
</dbReference>
<protein>
    <recommendedName>
        <fullName evidence="4">HTH LytTR-type domain-containing protein</fullName>
    </recommendedName>
</protein>
<evidence type="ECO:0000256" key="1">
    <source>
        <dbReference type="PROSITE-ProRule" id="PRU00339"/>
    </source>
</evidence>
<dbReference type="GO" id="GO:0000156">
    <property type="term" value="F:phosphorelay response regulator activity"/>
    <property type="evidence" value="ECO:0007669"/>
    <property type="project" value="InterPro"/>
</dbReference>
<keyword evidence="1" id="KW-0802">TPR repeat</keyword>
<reference evidence="6" key="2">
    <citation type="submission" date="2014-07" db="EMBL/GenBank/DDBJ databases">
        <title>Genome sequence of Mangrovimonas yunxiaonensis.</title>
        <authorList>
            <person name="Li Y."/>
            <person name="Zheng T."/>
        </authorList>
    </citation>
    <scope>NUCLEOTIDE SEQUENCE [LARGE SCALE GENOMIC DNA]</scope>
    <source>
        <strain evidence="6">LY01</strain>
    </source>
</reference>
<proteinExistence type="predicted"/>
<dbReference type="AlphaFoldDB" id="A0A084TLG0"/>
<dbReference type="eggNOG" id="COG3279">
    <property type="taxonomic scope" value="Bacteria"/>
</dbReference>
<dbReference type="PANTHER" id="PTHR37299">
    <property type="entry name" value="TRANSCRIPTIONAL REGULATOR-RELATED"/>
    <property type="match status" value="1"/>
</dbReference>
<dbReference type="InterPro" id="IPR007492">
    <property type="entry name" value="LytTR_DNA-bd_dom"/>
</dbReference>
<feature type="signal peptide" evidence="3">
    <location>
        <begin position="1"/>
        <end position="19"/>
    </location>
</feature>
<accession>A0A084TLG0</accession>
<keyword evidence="3" id="KW-0732">Signal</keyword>
<dbReference type="Proteomes" id="UP000028521">
    <property type="component" value="Unassembled WGS sequence"/>
</dbReference>
<dbReference type="eggNOG" id="COG0457">
    <property type="taxonomic scope" value="Bacteria"/>
</dbReference>
<dbReference type="STRING" id="1197477.IA57_06875"/>
<keyword evidence="2" id="KW-0472">Membrane</keyword>